<keyword evidence="2" id="KW-0313">Glucose metabolism</keyword>
<dbReference type="EMBL" id="JBHUJC010000028">
    <property type="protein sequence ID" value="MFD2276814.1"/>
    <property type="molecule type" value="Genomic_DNA"/>
</dbReference>
<dbReference type="Proteomes" id="UP001597297">
    <property type="component" value="Unassembled WGS sequence"/>
</dbReference>
<evidence type="ECO:0000256" key="1">
    <source>
        <dbReference type="ARBA" id="ARBA00005564"/>
    </source>
</evidence>
<dbReference type="PANTHER" id="PTHR30344:SF1">
    <property type="entry name" value="6-PHOSPHOGLUCONOLACTONASE"/>
    <property type="match status" value="1"/>
</dbReference>
<dbReference type="InterPro" id="IPR011045">
    <property type="entry name" value="N2O_reductase_N"/>
</dbReference>
<accession>A0ABW5E3Y6</accession>
<reference evidence="5" key="1">
    <citation type="journal article" date="2019" name="Int. J. Syst. Evol. Microbiol.">
        <title>The Global Catalogue of Microorganisms (GCM) 10K type strain sequencing project: providing services to taxonomists for standard genome sequencing and annotation.</title>
        <authorList>
            <consortium name="The Broad Institute Genomics Platform"/>
            <consortium name="The Broad Institute Genome Sequencing Center for Infectious Disease"/>
            <person name="Wu L."/>
            <person name="Ma J."/>
        </authorList>
    </citation>
    <scope>NUCLEOTIDE SEQUENCE [LARGE SCALE GENOMIC DNA]</scope>
    <source>
        <strain evidence="5">JCM 16545</strain>
    </source>
</reference>
<keyword evidence="5" id="KW-1185">Reference proteome</keyword>
<dbReference type="Pfam" id="PF10282">
    <property type="entry name" value="Lactonase"/>
    <property type="match status" value="1"/>
</dbReference>
<proteinExistence type="inferred from homology"/>
<feature type="region of interest" description="Disordered" evidence="3">
    <location>
        <begin position="139"/>
        <end position="165"/>
    </location>
</feature>
<dbReference type="SUPFAM" id="SSF50974">
    <property type="entry name" value="Nitrous oxide reductase, N-terminal domain"/>
    <property type="match status" value="1"/>
</dbReference>
<dbReference type="InterPro" id="IPR050282">
    <property type="entry name" value="Cycloisomerase_2"/>
</dbReference>
<dbReference type="InterPro" id="IPR019405">
    <property type="entry name" value="Lactonase_7-beta_prop"/>
</dbReference>
<gene>
    <name evidence="4" type="ORF">ACFSQZ_10065</name>
</gene>
<sequence length="368" mass="40122">MKKLLLLLFSVSPLQADQVRVYFGTGAEWIYSSLFDTDSGKLTDAEKMVEVVRPSFITMGDGVLYSTSNKFGQQGGIAALKVAEDGGLSLMNEKPSNAAGNCHVSLDASGKLLFFANYSGGSVGAIALKEDGSLSDTVSMAEHEGSSVHESRQKGPHPHSMYHGPENKYAYAPDLGTDEIWTYRFDLSSGKLNLIDKAKHPDGGGPRHMKFSKDGNQAYVLSELTLETVIYDRDRETGKLTARDSVSNLEEGKDKSQMTCSEIRVSEDGKFVYAANRDLANKNRDSVSVFEVKTNGGLELVQVVGAEVWIPRNINISPDGKWLLVAGQKSDLVTVFSIDTETGQLEFTGHKVKIPSPMCVEFMAQKSE</sequence>
<evidence type="ECO:0000256" key="2">
    <source>
        <dbReference type="ARBA" id="ARBA00022526"/>
    </source>
</evidence>
<evidence type="ECO:0000313" key="5">
    <source>
        <dbReference type="Proteomes" id="UP001597297"/>
    </source>
</evidence>
<evidence type="ECO:0000313" key="4">
    <source>
        <dbReference type="EMBL" id="MFD2276814.1"/>
    </source>
</evidence>
<dbReference type="Gene3D" id="2.130.10.10">
    <property type="entry name" value="YVTN repeat-like/Quinoprotein amine dehydrogenase"/>
    <property type="match status" value="1"/>
</dbReference>
<evidence type="ECO:0000256" key="3">
    <source>
        <dbReference type="SAM" id="MobiDB-lite"/>
    </source>
</evidence>
<comment type="caution">
    <text evidence="4">The sequence shown here is derived from an EMBL/GenBank/DDBJ whole genome shotgun (WGS) entry which is preliminary data.</text>
</comment>
<keyword evidence="2" id="KW-0119">Carbohydrate metabolism</keyword>
<dbReference type="RefSeq" id="WP_377095243.1">
    <property type="nucleotide sequence ID" value="NZ_JBHSJM010000001.1"/>
</dbReference>
<protein>
    <submittedName>
        <fullName evidence="4">Lactonase family protein</fullName>
    </submittedName>
</protein>
<feature type="compositionally biased region" description="Basic and acidic residues" evidence="3">
    <location>
        <begin position="141"/>
        <end position="153"/>
    </location>
</feature>
<comment type="similarity">
    <text evidence="1">Belongs to the cycloisomerase 2 family.</text>
</comment>
<organism evidence="4 5">
    <name type="scientific">Rubritalea spongiae</name>
    <dbReference type="NCBI Taxonomy" id="430797"/>
    <lineage>
        <taxon>Bacteria</taxon>
        <taxon>Pseudomonadati</taxon>
        <taxon>Verrucomicrobiota</taxon>
        <taxon>Verrucomicrobiia</taxon>
        <taxon>Verrucomicrobiales</taxon>
        <taxon>Rubritaleaceae</taxon>
        <taxon>Rubritalea</taxon>
    </lineage>
</organism>
<dbReference type="InterPro" id="IPR015943">
    <property type="entry name" value="WD40/YVTN_repeat-like_dom_sf"/>
</dbReference>
<dbReference type="PANTHER" id="PTHR30344">
    <property type="entry name" value="6-PHOSPHOGLUCONOLACTONASE-RELATED"/>
    <property type="match status" value="1"/>
</dbReference>
<name>A0ABW5E3Y6_9BACT</name>